<dbReference type="Proteomes" id="UP000823405">
    <property type="component" value="Unassembled WGS sequence"/>
</dbReference>
<keyword evidence="3" id="KW-0648">Protein biosynthesis</keyword>
<dbReference type="PANTHER" id="PTHR43579">
    <property type="match status" value="1"/>
</dbReference>
<dbReference type="InterPro" id="IPR052759">
    <property type="entry name" value="Metalloprotease_M4"/>
</dbReference>
<accession>A0A9P6QLC7</accession>
<dbReference type="GO" id="GO:0004222">
    <property type="term" value="F:metalloendopeptidase activity"/>
    <property type="evidence" value="ECO:0007669"/>
    <property type="project" value="InterPro"/>
</dbReference>
<reference evidence="3" key="1">
    <citation type="journal article" date="2020" name="Fungal Divers.">
        <title>Resolving the Mortierellaceae phylogeny through synthesis of multi-gene phylogenetics and phylogenomics.</title>
        <authorList>
            <person name="Vandepol N."/>
            <person name="Liber J."/>
            <person name="Desiro A."/>
            <person name="Na H."/>
            <person name="Kennedy M."/>
            <person name="Barry K."/>
            <person name="Grigoriev I.V."/>
            <person name="Miller A.N."/>
            <person name="O'Donnell K."/>
            <person name="Stajich J.E."/>
            <person name="Bonito G."/>
        </authorList>
    </citation>
    <scope>NUCLEOTIDE SEQUENCE</scope>
    <source>
        <strain evidence="3">NVP60</strain>
    </source>
</reference>
<dbReference type="SUPFAM" id="SSF55486">
    <property type="entry name" value="Metalloproteases ('zincins'), catalytic domain"/>
    <property type="match status" value="1"/>
</dbReference>
<protein>
    <submittedName>
        <fullName evidence="3">Translation initiation factor 3 subunit b</fullName>
    </submittedName>
</protein>
<proteinExistence type="predicted"/>
<feature type="domain" description="Protealysin N-terminal propeptide" evidence="2">
    <location>
        <begin position="75"/>
        <end position="113"/>
    </location>
</feature>
<evidence type="ECO:0000259" key="2">
    <source>
        <dbReference type="Pfam" id="PF16485"/>
    </source>
</evidence>
<evidence type="ECO:0000259" key="1">
    <source>
        <dbReference type="Pfam" id="PF01447"/>
    </source>
</evidence>
<feature type="non-terminal residue" evidence="3">
    <location>
        <position position="230"/>
    </location>
</feature>
<organism evidence="3 4">
    <name type="scientific">Linnemannia gamsii</name>
    <dbReference type="NCBI Taxonomy" id="64522"/>
    <lineage>
        <taxon>Eukaryota</taxon>
        <taxon>Fungi</taxon>
        <taxon>Fungi incertae sedis</taxon>
        <taxon>Mucoromycota</taxon>
        <taxon>Mortierellomycotina</taxon>
        <taxon>Mortierellomycetes</taxon>
        <taxon>Mortierellales</taxon>
        <taxon>Mortierellaceae</taxon>
        <taxon>Linnemannia</taxon>
    </lineage>
</organism>
<dbReference type="OrthoDB" id="5332336at2759"/>
<feature type="domain" description="Protealysin N-terminal propeptide" evidence="2">
    <location>
        <begin position="20"/>
        <end position="60"/>
    </location>
</feature>
<comment type="caution">
    <text evidence="3">The sequence shown here is derived from an EMBL/GenBank/DDBJ whole genome shotgun (WGS) entry which is preliminary data.</text>
</comment>
<dbReference type="PANTHER" id="PTHR43579:SF1">
    <property type="entry name" value="NEUTRAL METALLOPROTEINASE"/>
    <property type="match status" value="1"/>
</dbReference>
<dbReference type="PRINTS" id="PR00730">
    <property type="entry name" value="THERMOLYSIN"/>
</dbReference>
<dbReference type="EMBL" id="JAAAIN010004364">
    <property type="protein sequence ID" value="KAG0281898.1"/>
    <property type="molecule type" value="Genomic_DNA"/>
</dbReference>
<feature type="domain" description="Peptidase M4" evidence="1">
    <location>
        <begin position="149"/>
        <end position="230"/>
    </location>
</feature>
<dbReference type="InterPro" id="IPR023612">
    <property type="entry name" value="Peptidase_M4"/>
</dbReference>
<sequence length="230" mass="25988">MAYSHICNRSPWVNGPHRMCSIIPPHLLQRIVDSEHAPRQARDSAARTLAHTYVLRADRNAAAIAGSHLSSQQSHNIVPPHMLQRIIDSEQSTPEAKDHARSTLMHTERLRTARVSGGRLYREIFDAEYSHELPGLRILKEGQPAIQDSSADSVYDYFKNTFDLYYQVFNRNSLDDHGLTLKGSIHYGKGYNNAYWDGKQMVFGDGDGEIFTSFTKDLDVIAHELTHGVT</sequence>
<name>A0A9P6QLC7_9FUNG</name>
<keyword evidence="3" id="KW-0396">Initiation factor</keyword>
<gene>
    <name evidence="3" type="primary">PRT1_2</name>
    <name evidence="3" type="ORF">BGZ97_009206</name>
</gene>
<dbReference type="Pfam" id="PF16485">
    <property type="entry name" value="PLN_propep"/>
    <property type="match status" value="2"/>
</dbReference>
<dbReference type="InterPro" id="IPR013856">
    <property type="entry name" value="Peptidase_M4_domain"/>
</dbReference>
<evidence type="ECO:0000313" key="4">
    <source>
        <dbReference type="Proteomes" id="UP000823405"/>
    </source>
</evidence>
<evidence type="ECO:0000313" key="3">
    <source>
        <dbReference type="EMBL" id="KAG0281898.1"/>
    </source>
</evidence>
<dbReference type="GO" id="GO:0003743">
    <property type="term" value="F:translation initiation factor activity"/>
    <property type="evidence" value="ECO:0007669"/>
    <property type="project" value="UniProtKB-KW"/>
</dbReference>
<dbReference type="InterPro" id="IPR032475">
    <property type="entry name" value="Protealysin_N_PP"/>
</dbReference>
<dbReference type="AlphaFoldDB" id="A0A9P6QLC7"/>
<dbReference type="GO" id="GO:0006508">
    <property type="term" value="P:proteolysis"/>
    <property type="evidence" value="ECO:0007669"/>
    <property type="project" value="InterPro"/>
</dbReference>
<dbReference type="Pfam" id="PF01447">
    <property type="entry name" value="Peptidase_M4"/>
    <property type="match status" value="1"/>
</dbReference>
<keyword evidence="4" id="KW-1185">Reference proteome</keyword>
<dbReference type="Gene3D" id="3.10.170.10">
    <property type="match status" value="1"/>
</dbReference>